<comment type="caution">
    <text evidence="3">The sequence shown here is derived from an EMBL/GenBank/DDBJ whole genome shotgun (WGS) entry which is preliminary data.</text>
</comment>
<dbReference type="Pfam" id="PF00201">
    <property type="entry name" value="UDPGT"/>
    <property type="match status" value="1"/>
</dbReference>
<keyword evidence="2" id="KW-0812">Transmembrane</keyword>
<accession>A0ABU7B2Z9</accession>
<keyword evidence="2" id="KW-0472">Membrane</keyword>
<evidence type="ECO:0000313" key="4">
    <source>
        <dbReference type="Proteomes" id="UP001345963"/>
    </source>
</evidence>
<dbReference type="EMBL" id="JAHUTI010037821">
    <property type="protein sequence ID" value="MED6243939.1"/>
    <property type="molecule type" value="Genomic_DNA"/>
</dbReference>
<reference evidence="3 4" key="1">
    <citation type="submission" date="2021-07" db="EMBL/GenBank/DDBJ databases">
        <authorList>
            <person name="Palmer J.M."/>
        </authorList>
    </citation>
    <scope>NUCLEOTIDE SEQUENCE [LARGE SCALE GENOMIC DNA]</scope>
    <source>
        <strain evidence="3 4">AT_MEX2019</strain>
        <tissue evidence="3">Muscle</tissue>
    </source>
</reference>
<keyword evidence="1" id="KW-0808">Transferase</keyword>
<keyword evidence="2" id="KW-1133">Transmembrane helix</keyword>
<evidence type="ECO:0000256" key="2">
    <source>
        <dbReference type="SAM" id="Phobius"/>
    </source>
</evidence>
<proteinExistence type="predicted"/>
<keyword evidence="4" id="KW-1185">Reference proteome</keyword>
<protein>
    <recommendedName>
        <fullName evidence="5">NADH dehydrogenase subunit 6</fullName>
    </recommendedName>
</protein>
<name>A0ABU7B2Z9_9TELE</name>
<sequence length="76" mass="8781">MKPINTALFWIEYVIRHKGASHLKAQSYKMPWYIYHSVDVVLFLTGAVLLMLLATVMLISRWQEQNNKRAGETGMA</sequence>
<dbReference type="InterPro" id="IPR002213">
    <property type="entry name" value="UDP_glucos_trans"/>
</dbReference>
<evidence type="ECO:0000313" key="3">
    <source>
        <dbReference type="EMBL" id="MED6243939.1"/>
    </source>
</evidence>
<feature type="transmembrane region" description="Helical" evidence="2">
    <location>
        <begin position="33"/>
        <end position="59"/>
    </location>
</feature>
<evidence type="ECO:0000256" key="1">
    <source>
        <dbReference type="ARBA" id="ARBA00022679"/>
    </source>
</evidence>
<dbReference type="Proteomes" id="UP001345963">
    <property type="component" value="Unassembled WGS sequence"/>
</dbReference>
<evidence type="ECO:0008006" key="5">
    <source>
        <dbReference type="Google" id="ProtNLM"/>
    </source>
</evidence>
<gene>
    <name evidence="3" type="ORF">ATANTOWER_030689</name>
</gene>
<organism evidence="3 4">
    <name type="scientific">Ataeniobius toweri</name>
    <dbReference type="NCBI Taxonomy" id="208326"/>
    <lineage>
        <taxon>Eukaryota</taxon>
        <taxon>Metazoa</taxon>
        <taxon>Chordata</taxon>
        <taxon>Craniata</taxon>
        <taxon>Vertebrata</taxon>
        <taxon>Euteleostomi</taxon>
        <taxon>Actinopterygii</taxon>
        <taxon>Neopterygii</taxon>
        <taxon>Teleostei</taxon>
        <taxon>Neoteleostei</taxon>
        <taxon>Acanthomorphata</taxon>
        <taxon>Ovalentaria</taxon>
        <taxon>Atherinomorphae</taxon>
        <taxon>Cyprinodontiformes</taxon>
        <taxon>Goodeidae</taxon>
        <taxon>Ataeniobius</taxon>
    </lineage>
</organism>